<dbReference type="EMBL" id="SAVB01000026">
    <property type="protein sequence ID" value="RWR45107.1"/>
    <property type="molecule type" value="Genomic_DNA"/>
</dbReference>
<protein>
    <submittedName>
        <fullName evidence="1">Uncharacterized protein</fullName>
    </submittedName>
</protein>
<name>A0A443L7A5_9RHOB</name>
<dbReference type="Proteomes" id="UP000286594">
    <property type="component" value="Unassembled WGS sequence"/>
</dbReference>
<dbReference type="RefSeq" id="WP_164880147.1">
    <property type="nucleotide sequence ID" value="NZ_SAVB01000026.1"/>
</dbReference>
<gene>
    <name evidence="1" type="ORF">EOW65_17330</name>
</gene>
<comment type="caution">
    <text evidence="1">The sequence shown here is derived from an EMBL/GenBank/DDBJ whole genome shotgun (WGS) entry which is preliminary data.</text>
</comment>
<evidence type="ECO:0000313" key="1">
    <source>
        <dbReference type="EMBL" id="RWR45107.1"/>
    </source>
</evidence>
<keyword evidence="2" id="KW-1185">Reference proteome</keyword>
<evidence type="ECO:0000313" key="2">
    <source>
        <dbReference type="Proteomes" id="UP000286594"/>
    </source>
</evidence>
<proteinExistence type="predicted"/>
<organism evidence="1 2">
    <name type="scientific">Paenirhodobacter ferrireducens</name>
    <dbReference type="NCBI Taxonomy" id="1215032"/>
    <lineage>
        <taxon>Bacteria</taxon>
        <taxon>Pseudomonadati</taxon>
        <taxon>Pseudomonadota</taxon>
        <taxon>Alphaproteobacteria</taxon>
        <taxon>Rhodobacterales</taxon>
        <taxon>Rhodobacter group</taxon>
        <taxon>Paenirhodobacter</taxon>
    </lineage>
</organism>
<accession>A0A443L7A5</accession>
<dbReference type="AlphaFoldDB" id="A0A443L7A5"/>
<sequence length="170" mass="18846">MAETRYEELQALTKKYGEETWVFYKKVKAIGPKIVEAYVAYLGGPKTAANAVPPEGDFDPRAFYRGAAFDSHGRGTIYLEPIRMGVCTEIGNQSDRGATWVRTVLGFHPSGGGVRLTVGNRERQFHLGEDAESAMTEICEAIFQDAREAFSIELDEAQGRSRIGFTSEKE</sequence>
<reference evidence="1 2" key="1">
    <citation type="submission" date="2019-01" db="EMBL/GenBank/DDBJ databases">
        <title>Sinorhodobacter populi sp. nov. isolated from the symptomatic bark tissue of Populus euramericana canker.</title>
        <authorList>
            <person name="Xu G."/>
        </authorList>
    </citation>
    <scope>NUCLEOTIDE SEQUENCE [LARGE SCALE GENOMIC DNA]</scope>
    <source>
        <strain evidence="1 2">CCTCC AB2012026</strain>
    </source>
</reference>